<name>A0A2M7WSJ0_9BACT</name>
<accession>A0A2M7WSJ0</accession>
<organism evidence="1 2">
    <name type="scientific">Candidatus Zambryskibacteria bacterium CG_4_9_14_3_um_filter_42_15</name>
    <dbReference type="NCBI Taxonomy" id="1975112"/>
    <lineage>
        <taxon>Bacteria</taxon>
        <taxon>Candidatus Zambryskiibacteriota</taxon>
    </lineage>
</organism>
<evidence type="ECO:0000313" key="2">
    <source>
        <dbReference type="Proteomes" id="UP000230758"/>
    </source>
</evidence>
<reference evidence="2" key="1">
    <citation type="submission" date="2017-09" db="EMBL/GenBank/DDBJ databases">
        <title>Depth-based differentiation of microbial function through sediment-hosted aquifers and enrichment of novel symbionts in the deep terrestrial subsurface.</title>
        <authorList>
            <person name="Probst A.J."/>
            <person name="Ladd B."/>
            <person name="Jarett J.K."/>
            <person name="Geller-Mcgrath D.E."/>
            <person name="Sieber C.M.K."/>
            <person name="Emerson J.B."/>
            <person name="Anantharaman K."/>
            <person name="Thomas B.C."/>
            <person name="Malmstrom R."/>
            <person name="Stieglmeier M."/>
            <person name="Klingl A."/>
            <person name="Woyke T."/>
            <person name="Ryan C.M."/>
            <person name="Banfield J.F."/>
        </authorList>
    </citation>
    <scope>NUCLEOTIDE SEQUENCE [LARGE SCALE GENOMIC DNA]</scope>
</reference>
<sequence>MSIRPTTDNRQPTTGKLIRIFILLLVVSYLSLVSSAHAQSVDILWQGEVYTPPFYQGKTFWSKQSRVTLVAIPQGLGNTANLNYKWTKNGTVLGNINGIGRNYLSFVDSILSRPQTIEVAIVSGSGNVLAKTSTLIVPITPALAVYESNPLYGFMFHKEVGEIYDIQGQEVTFSMFPLFVSALGRVDNVLNYRWETNGKTTGSANSATYRIPENVSGSSKIGVNFSNTKEIIQRANKSFLVQFENQ</sequence>
<dbReference type="AlphaFoldDB" id="A0A2M7WSJ0"/>
<comment type="caution">
    <text evidence="1">The sequence shown here is derived from an EMBL/GenBank/DDBJ whole genome shotgun (WGS) entry which is preliminary data.</text>
</comment>
<evidence type="ECO:0000313" key="1">
    <source>
        <dbReference type="EMBL" id="PJA32972.1"/>
    </source>
</evidence>
<protein>
    <submittedName>
        <fullName evidence="1">Uncharacterized protein</fullName>
    </submittedName>
</protein>
<dbReference type="Proteomes" id="UP000230758">
    <property type="component" value="Unassembled WGS sequence"/>
</dbReference>
<proteinExistence type="predicted"/>
<dbReference type="EMBL" id="PFXF01000015">
    <property type="protein sequence ID" value="PJA32972.1"/>
    <property type="molecule type" value="Genomic_DNA"/>
</dbReference>
<gene>
    <name evidence="1" type="ORF">CO185_00895</name>
</gene>